<evidence type="ECO:0008006" key="3">
    <source>
        <dbReference type="Google" id="ProtNLM"/>
    </source>
</evidence>
<protein>
    <recommendedName>
        <fullName evidence="3">DUF1439 domain-containing protein</fullName>
    </recommendedName>
</protein>
<name>A0ABQ3E3Z8_9GAMM</name>
<dbReference type="PROSITE" id="PS51257">
    <property type="entry name" value="PROKAR_LIPOPROTEIN"/>
    <property type="match status" value="1"/>
</dbReference>
<accession>A0ABQ3E3Z8</accession>
<gene>
    <name evidence="1" type="ORF">GCM10009038_21890</name>
</gene>
<organism evidence="1 2">
    <name type="scientific">Salinicola rhizosphaerae</name>
    <dbReference type="NCBI Taxonomy" id="1443141"/>
    <lineage>
        <taxon>Bacteria</taxon>
        <taxon>Pseudomonadati</taxon>
        <taxon>Pseudomonadota</taxon>
        <taxon>Gammaproteobacteria</taxon>
        <taxon>Oceanospirillales</taxon>
        <taxon>Halomonadaceae</taxon>
        <taxon>Salinicola</taxon>
    </lineage>
</organism>
<comment type="caution">
    <text evidence="1">The sequence shown here is derived from an EMBL/GenBank/DDBJ whole genome shotgun (WGS) entry which is preliminary data.</text>
</comment>
<dbReference type="EMBL" id="BMZI01000004">
    <property type="protein sequence ID" value="GHB22554.1"/>
    <property type="molecule type" value="Genomic_DNA"/>
</dbReference>
<keyword evidence="2" id="KW-1185">Reference proteome</keyword>
<evidence type="ECO:0000313" key="1">
    <source>
        <dbReference type="EMBL" id="GHB22554.1"/>
    </source>
</evidence>
<proteinExistence type="predicted"/>
<evidence type="ECO:0000313" key="2">
    <source>
        <dbReference type="Proteomes" id="UP000646745"/>
    </source>
</evidence>
<sequence length="205" mass="20885">MRYRARPLLALVLAGLLGGCIALPQVGFMLGRIALSSMGVEDVRVGNYHFSPGLEGIDELSLLSSGLALAGLPVNLDLPLALTLPASAPNIELQGFDWQLQVPGAETTTGKVDEPIALRGGEPATVTLPVALEPAGLDALSSKAARVSSLLALARELSRTGELPAGSQLSLTPTLPAALGGIVTAPTLTLDIGEQKTELLGAPAG</sequence>
<dbReference type="RefSeq" id="WP_189444707.1">
    <property type="nucleotide sequence ID" value="NZ_BMZI01000004.1"/>
</dbReference>
<reference evidence="2" key="1">
    <citation type="journal article" date="2019" name="Int. J. Syst. Evol. Microbiol.">
        <title>The Global Catalogue of Microorganisms (GCM) 10K type strain sequencing project: providing services to taxonomists for standard genome sequencing and annotation.</title>
        <authorList>
            <consortium name="The Broad Institute Genomics Platform"/>
            <consortium name="The Broad Institute Genome Sequencing Center for Infectious Disease"/>
            <person name="Wu L."/>
            <person name="Ma J."/>
        </authorList>
    </citation>
    <scope>NUCLEOTIDE SEQUENCE [LARGE SCALE GENOMIC DNA]</scope>
    <source>
        <strain evidence="2">KCTC 32998</strain>
    </source>
</reference>
<dbReference type="Proteomes" id="UP000646745">
    <property type="component" value="Unassembled WGS sequence"/>
</dbReference>